<dbReference type="EMBL" id="CATOUU010000531">
    <property type="protein sequence ID" value="CAI9933375.1"/>
    <property type="molecule type" value="Genomic_DNA"/>
</dbReference>
<evidence type="ECO:0000313" key="1">
    <source>
        <dbReference type="EMBL" id="CAI9933375.1"/>
    </source>
</evidence>
<keyword evidence="3" id="KW-1185">Reference proteome</keyword>
<dbReference type="AlphaFoldDB" id="A0AA86P808"/>
<evidence type="ECO:0000313" key="2">
    <source>
        <dbReference type="EMBL" id="CAL5973819.1"/>
    </source>
</evidence>
<reference evidence="1" key="1">
    <citation type="submission" date="2023-06" db="EMBL/GenBank/DDBJ databases">
        <authorList>
            <person name="Kurt Z."/>
        </authorList>
    </citation>
    <scope>NUCLEOTIDE SEQUENCE</scope>
</reference>
<proteinExistence type="predicted"/>
<sequence>MQPMSLFGKLKNVCVITLISFLDLRDKRIKRNMKTEGTKIGVDHKMWMIIFQILMKNNEKYILVVIINQYNSLHSSPSEVIPIILIIRIRRTIIDKLRTNQLSTTL</sequence>
<comment type="caution">
    <text evidence="1">The sequence shown here is derived from an EMBL/GenBank/DDBJ whole genome shotgun (WGS) entry which is preliminary data.</text>
</comment>
<organism evidence="1">
    <name type="scientific">Hexamita inflata</name>
    <dbReference type="NCBI Taxonomy" id="28002"/>
    <lineage>
        <taxon>Eukaryota</taxon>
        <taxon>Metamonada</taxon>
        <taxon>Diplomonadida</taxon>
        <taxon>Hexamitidae</taxon>
        <taxon>Hexamitinae</taxon>
        <taxon>Hexamita</taxon>
    </lineage>
</organism>
<dbReference type="Proteomes" id="UP001642409">
    <property type="component" value="Unassembled WGS sequence"/>
</dbReference>
<evidence type="ECO:0000313" key="3">
    <source>
        <dbReference type="Proteomes" id="UP001642409"/>
    </source>
</evidence>
<accession>A0AA86P808</accession>
<protein>
    <submittedName>
        <fullName evidence="2">Hypothetical_protein</fullName>
    </submittedName>
</protein>
<dbReference type="EMBL" id="CAXDID020000004">
    <property type="protein sequence ID" value="CAL5973819.1"/>
    <property type="molecule type" value="Genomic_DNA"/>
</dbReference>
<gene>
    <name evidence="1" type="ORF">HINF_LOCUS21020</name>
    <name evidence="2" type="ORF">HINF_LOCUS2566</name>
</gene>
<name>A0AA86P808_9EUKA</name>
<reference evidence="2 3" key="2">
    <citation type="submission" date="2024-07" db="EMBL/GenBank/DDBJ databases">
        <authorList>
            <person name="Akdeniz Z."/>
        </authorList>
    </citation>
    <scope>NUCLEOTIDE SEQUENCE [LARGE SCALE GENOMIC DNA]</scope>
</reference>